<proteinExistence type="predicted"/>
<dbReference type="EMBL" id="CAJOBP010093965">
    <property type="protein sequence ID" value="CAF4956296.1"/>
    <property type="molecule type" value="Genomic_DNA"/>
</dbReference>
<evidence type="ECO:0000313" key="2">
    <source>
        <dbReference type="EMBL" id="CAF4977731.1"/>
    </source>
</evidence>
<reference evidence="2" key="1">
    <citation type="submission" date="2021-02" db="EMBL/GenBank/DDBJ databases">
        <authorList>
            <person name="Nowell W R."/>
        </authorList>
    </citation>
    <scope>NUCLEOTIDE SEQUENCE</scope>
</reference>
<dbReference type="EMBL" id="CAJOBP010101566">
    <property type="protein sequence ID" value="CAF4977731.1"/>
    <property type="molecule type" value="Genomic_DNA"/>
</dbReference>
<accession>A0A821Z2K5</accession>
<name>A0A821Z2K5_9BILA</name>
<sequence>MLEMQLYKTEGILENVEQMTHELEFAQVQATVVSSLRQGTD</sequence>
<gene>
    <name evidence="1" type="ORF">UJA718_LOCUS48005</name>
    <name evidence="2" type="ORF">UJA718_LOCUS49129</name>
</gene>
<organism evidence="2 3">
    <name type="scientific">Rotaria socialis</name>
    <dbReference type="NCBI Taxonomy" id="392032"/>
    <lineage>
        <taxon>Eukaryota</taxon>
        <taxon>Metazoa</taxon>
        <taxon>Spiralia</taxon>
        <taxon>Gnathifera</taxon>
        <taxon>Rotifera</taxon>
        <taxon>Eurotatoria</taxon>
        <taxon>Bdelloidea</taxon>
        <taxon>Philodinida</taxon>
        <taxon>Philodinidae</taxon>
        <taxon>Rotaria</taxon>
    </lineage>
</organism>
<feature type="non-terminal residue" evidence="2">
    <location>
        <position position="1"/>
    </location>
</feature>
<evidence type="ECO:0000313" key="3">
    <source>
        <dbReference type="Proteomes" id="UP000663873"/>
    </source>
</evidence>
<protein>
    <submittedName>
        <fullName evidence="2">Uncharacterized protein</fullName>
    </submittedName>
</protein>
<evidence type="ECO:0000313" key="1">
    <source>
        <dbReference type="EMBL" id="CAF4956296.1"/>
    </source>
</evidence>
<keyword evidence="3" id="KW-1185">Reference proteome</keyword>
<dbReference type="Proteomes" id="UP000663873">
    <property type="component" value="Unassembled WGS sequence"/>
</dbReference>
<dbReference type="AlphaFoldDB" id="A0A821Z2K5"/>
<comment type="caution">
    <text evidence="2">The sequence shown here is derived from an EMBL/GenBank/DDBJ whole genome shotgun (WGS) entry which is preliminary data.</text>
</comment>